<reference evidence="1 2" key="1">
    <citation type="submission" date="2018-08" db="EMBL/GenBank/DDBJ databases">
        <title>A genome reference for cultivated species of the human gut microbiota.</title>
        <authorList>
            <person name="Zou Y."/>
            <person name="Xue W."/>
            <person name="Luo G."/>
        </authorList>
    </citation>
    <scope>NUCLEOTIDE SEQUENCE [LARGE SCALE GENOMIC DNA]</scope>
    <source>
        <strain evidence="1 2">AF28-11</strain>
    </source>
</reference>
<dbReference type="AlphaFoldDB" id="A0A412BBQ5"/>
<accession>A0A412BBQ5</accession>
<proteinExistence type="predicted"/>
<dbReference type="EMBL" id="QRTH01000005">
    <property type="protein sequence ID" value="RGQ51011.1"/>
    <property type="molecule type" value="Genomic_DNA"/>
</dbReference>
<evidence type="ECO:0000313" key="1">
    <source>
        <dbReference type="EMBL" id="RGQ51011.1"/>
    </source>
</evidence>
<protein>
    <submittedName>
        <fullName evidence="1">Uncharacterized protein</fullName>
    </submittedName>
</protein>
<gene>
    <name evidence="1" type="ORF">DWY92_12130</name>
</gene>
<comment type="caution">
    <text evidence="1">The sequence shown here is derived from an EMBL/GenBank/DDBJ whole genome shotgun (WGS) entry which is preliminary data.</text>
</comment>
<sequence length="425" mass="48040">MYNITLTLNKMEKRTEGAWLIHHTKKLFDVRDTQDFEDIELAGKCGIFLSNLAADENTDLNKDKVDAIAKASSIKKTEIETIKNKLVEAHLIDVVKNGGISVLGITTSTVLSHTANIFDSSNSNNYQKAALELSERISDLPKPEKELKEYISDEYKLTSRDTVDLFSQCEEIGFIDYENLDNDSKFYFNGNLFRKENIQKTNAILNSLNSDDSRKILEMNELLSKKGCITFEKAKAILGEVLLTKLQSIGMYDFNEVSNSHETKTFVTKPSAFSKYGNPFEEDALDLAKAFVSSLYYGMNFSSSGRGRITMLNALMRKLVNGFEVGPATAIGEDYRLLELKRVIQLRDAGNNRYFMKLLKKDVGQLALQVLEFGDATEQSIQNSIVYTGSVTNYKGPEQKRFISRKRQTSQSKKSVAELLRTFRN</sequence>
<name>A0A412BBQ5_BACUN</name>
<evidence type="ECO:0000313" key="2">
    <source>
        <dbReference type="Proteomes" id="UP000283680"/>
    </source>
</evidence>
<dbReference type="Proteomes" id="UP000283680">
    <property type="component" value="Unassembled WGS sequence"/>
</dbReference>
<organism evidence="1 2">
    <name type="scientific">Bacteroides uniformis</name>
    <dbReference type="NCBI Taxonomy" id="820"/>
    <lineage>
        <taxon>Bacteria</taxon>
        <taxon>Pseudomonadati</taxon>
        <taxon>Bacteroidota</taxon>
        <taxon>Bacteroidia</taxon>
        <taxon>Bacteroidales</taxon>
        <taxon>Bacteroidaceae</taxon>
        <taxon>Bacteroides</taxon>
    </lineage>
</organism>